<dbReference type="AlphaFoldDB" id="A0A5S6QBS0"/>
<protein>
    <submittedName>
        <fullName evidence="2">Uncharacterized protein</fullName>
    </submittedName>
</protein>
<name>A0A5S6QBS0_TRIMR</name>
<evidence type="ECO:0000313" key="2">
    <source>
        <dbReference type="WBParaSite" id="TMUE_1000004644.1"/>
    </source>
</evidence>
<dbReference type="Proteomes" id="UP000046395">
    <property type="component" value="Unassembled WGS sequence"/>
</dbReference>
<evidence type="ECO:0000313" key="1">
    <source>
        <dbReference type="Proteomes" id="UP000046395"/>
    </source>
</evidence>
<proteinExistence type="predicted"/>
<accession>A0A5S6QBS0</accession>
<dbReference type="WBParaSite" id="TMUE_1000004644.1">
    <property type="protein sequence ID" value="TMUE_1000004644.1"/>
    <property type="gene ID" value="WBGene00299041"/>
</dbReference>
<reference evidence="2" key="1">
    <citation type="submission" date="2019-12" db="UniProtKB">
        <authorList>
            <consortium name="WormBaseParasite"/>
        </authorList>
    </citation>
    <scope>IDENTIFICATION</scope>
</reference>
<sequence length="118" mass="13083">MLLRPFTPLPLLLRSALRSRIIGPNLRSKRQCAKLWYTIGDVSKPEHVTPWQQVRFSRTAPIAESDAPTIRASGRELEWKAVVASAVQTIGILSAFLHVIVQGCLRSNGVAEEPSIKI</sequence>
<keyword evidence="1" id="KW-1185">Reference proteome</keyword>
<organism evidence="1 2">
    <name type="scientific">Trichuris muris</name>
    <name type="common">Mouse whipworm</name>
    <dbReference type="NCBI Taxonomy" id="70415"/>
    <lineage>
        <taxon>Eukaryota</taxon>
        <taxon>Metazoa</taxon>
        <taxon>Ecdysozoa</taxon>
        <taxon>Nematoda</taxon>
        <taxon>Enoplea</taxon>
        <taxon>Dorylaimia</taxon>
        <taxon>Trichinellida</taxon>
        <taxon>Trichuridae</taxon>
        <taxon>Trichuris</taxon>
    </lineage>
</organism>